<feature type="transmembrane region" description="Helical" evidence="4">
    <location>
        <begin position="277"/>
        <end position="301"/>
    </location>
</feature>
<evidence type="ECO:0000256" key="3">
    <source>
        <dbReference type="ARBA" id="ARBA00023136"/>
    </source>
</evidence>
<keyword evidence="1 4" id="KW-0812">Transmembrane</keyword>
<feature type="transmembrane region" description="Helical" evidence="4">
    <location>
        <begin position="177"/>
        <end position="197"/>
    </location>
</feature>
<feature type="transmembrane region" description="Helical" evidence="4">
    <location>
        <begin position="308"/>
        <end position="328"/>
    </location>
</feature>
<dbReference type="RefSeq" id="WP_057919247.1">
    <property type="nucleotide sequence ID" value="NZ_CP011129.1"/>
</dbReference>
<gene>
    <name evidence="6" type="ORF">LA76x_4448</name>
</gene>
<protein>
    <submittedName>
        <fullName evidence="6">Major Facilitator Superfamily protein</fullName>
    </submittedName>
</protein>
<feature type="transmembrane region" description="Helical" evidence="4">
    <location>
        <begin position="20"/>
        <end position="37"/>
    </location>
</feature>
<dbReference type="AlphaFoldDB" id="A0A0S2FGA6"/>
<evidence type="ECO:0000256" key="4">
    <source>
        <dbReference type="SAM" id="Phobius"/>
    </source>
</evidence>
<reference evidence="6 7" key="1">
    <citation type="journal article" date="2015" name="BMC Genomics">
        <title>Comparative genomics and metabolic profiling of the genus Lysobacter.</title>
        <authorList>
            <person name="de Bruijn I."/>
            <person name="Cheng X."/>
            <person name="de Jager V."/>
            <person name="Exposito R.G."/>
            <person name="Watrous J."/>
            <person name="Patel N."/>
            <person name="Postma J."/>
            <person name="Dorrestein P.C."/>
            <person name="Kobayashi D."/>
            <person name="Raaijmakers J.M."/>
        </authorList>
    </citation>
    <scope>NUCLEOTIDE SEQUENCE [LARGE SCALE GENOMIC DNA]</scope>
    <source>
        <strain evidence="6 7">76</strain>
    </source>
</reference>
<dbReference type="eggNOG" id="COG2807">
    <property type="taxonomic scope" value="Bacteria"/>
</dbReference>
<dbReference type="PROSITE" id="PS50850">
    <property type="entry name" value="MFS"/>
    <property type="match status" value="1"/>
</dbReference>
<sequence length="427" mass="44465">MSATAAVPAPIVRPLWQGRAWVLIGIVLSAFTLRTAVTSLTPLLDALGREFGFGSTMTGVFGMVPTAAFALFGVATPALAHRIGLERAALLAMAMAALGLLARAFVGSTGQLLIASALALAGMGIGNVVLPPLVKRYFADRVGTVSTAYITVLQLGTILPALAAVPLAQAAGWRTSLGSWSLVAVAAALPWITVLWMEARGRSAQARALARAHDDAVCVGDEAPELSAPAATTAPGRVWRSPVAWGMALMFGMTSLVTYSMFTWLPKLLIEAGGSPALGGSMVALFSTLGMISALCMPALAVRIANPFPIVIACMLAYLGGFAGLLLAPMHLTFLWVGLIGLGPSTFPLSLTLINLRTRTPAGSAALSGFMQGLGYTLSCLGPLLFGWLHDLSHGWVWPFAMLGACLVVLLVGGRLACKPRMLEDSW</sequence>
<accession>A0A0S2FGA6</accession>
<dbReference type="GO" id="GO:0022857">
    <property type="term" value="F:transmembrane transporter activity"/>
    <property type="evidence" value="ECO:0007669"/>
    <property type="project" value="InterPro"/>
</dbReference>
<feature type="transmembrane region" description="Helical" evidence="4">
    <location>
        <begin position="142"/>
        <end position="165"/>
    </location>
</feature>
<proteinExistence type="predicted"/>
<feature type="transmembrane region" description="Helical" evidence="4">
    <location>
        <begin position="57"/>
        <end position="76"/>
    </location>
</feature>
<feature type="transmembrane region" description="Helical" evidence="4">
    <location>
        <begin position="366"/>
        <end position="390"/>
    </location>
</feature>
<dbReference type="Pfam" id="PF07690">
    <property type="entry name" value="MFS_1"/>
    <property type="match status" value="1"/>
</dbReference>
<feature type="domain" description="Major facilitator superfamily (MFS) profile" evidence="5">
    <location>
        <begin position="22"/>
        <end position="422"/>
    </location>
</feature>
<organism evidence="6 7">
    <name type="scientific">Lysobacter antibioticus</name>
    <dbReference type="NCBI Taxonomy" id="84531"/>
    <lineage>
        <taxon>Bacteria</taxon>
        <taxon>Pseudomonadati</taxon>
        <taxon>Pseudomonadota</taxon>
        <taxon>Gammaproteobacteria</taxon>
        <taxon>Lysobacterales</taxon>
        <taxon>Lysobacteraceae</taxon>
        <taxon>Lysobacter</taxon>
    </lineage>
</organism>
<dbReference type="PATRIC" id="fig|84531.8.peg.4444"/>
<dbReference type="InterPro" id="IPR020846">
    <property type="entry name" value="MFS_dom"/>
</dbReference>
<dbReference type="KEGG" id="lab:LA76x_4448"/>
<evidence type="ECO:0000313" key="7">
    <source>
        <dbReference type="Proteomes" id="UP000060787"/>
    </source>
</evidence>
<dbReference type="InterPro" id="IPR011701">
    <property type="entry name" value="MFS"/>
</dbReference>
<keyword evidence="2 4" id="KW-1133">Transmembrane helix</keyword>
<dbReference type="Gene3D" id="1.20.1250.20">
    <property type="entry name" value="MFS general substrate transporter like domains"/>
    <property type="match status" value="1"/>
</dbReference>
<dbReference type="InterPro" id="IPR052524">
    <property type="entry name" value="MFS_Cyanate_Porter"/>
</dbReference>
<dbReference type="PANTHER" id="PTHR23523:SF2">
    <property type="entry name" value="2-NITROIMIDAZOLE TRANSPORTER"/>
    <property type="match status" value="1"/>
</dbReference>
<evidence type="ECO:0000256" key="1">
    <source>
        <dbReference type="ARBA" id="ARBA00022692"/>
    </source>
</evidence>
<dbReference type="Proteomes" id="UP000060787">
    <property type="component" value="Chromosome"/>
</dbReference>
<dbReference type="STRING" id="84531.LA76x_4448"/>
<feature type="transmembrane region" description="Helical" evidence="4">
    <location>
        <begin position="396"/>
        <end position="418"/>
    </location>
</feature>
<dbReference type="EMBL" id="CP011129">
    <property type="protein sequence ID" value="ALN82556.1"/>
    <property type="molecule type" value="Genomic_DNA"/>
</dbReference>
<name>A0A0S2FGA6_LYSAN</name>
<dbReference type="SUPFAM" id="SSF103473">
    <property type="entry name" value="MFS general substrate transporter"/>
    <property type="match status" value="1"/>
</dbReference>
<feature type="transmembrane region" description="Helical" evidence="4">
    <location>
        <begin position="112"/>
        <end position="130"/>
    </location>
</feature>
<dbReference type="PANTHER" id="PTHR23523">
    <property type="match status" value="1"/>
</dbReference>
<feature type="transmembrane region" description="Helical" evidence="4">
    <location>
        <begin position="243"/>
        <end position="265"/>
    </location>
</feature>
<dbReference type="InterPro" id="IPR036259">
    <property type="entry name" value="MFS_trans_sf"/>
</dbReference>
<evidence type="ECO:0000313" key="6">
    <source>
        <dbReference type="EMBL" id="ALN82556.1"/>
    </source>
</evidence>
<evidence type="ECO:0000259" key="5">
    <source>
        <dbReference type="PROSITE" id="PS50850"/>
    </source>
</evidence>
<feature type="transmembrane region" description="Helical" evidence="4">
    <location>
        <begin position="334"/>
        <end position="354"/>
    </location>
</feature>
<keyword evidence="3 4" id="KW-0472">Membrane</keyword>
<evidence type="ECO:0000256" key="2">
    <source>
        <dbReference type="ARBA" id="ARBA00022989"/>
    </source>
</evidence>
<feature type="transmembrane region" description="Helical" evidence="4">
    <location>
        <begin position="88"/>
        <end position="106"/>
    </location>
</feature>
<keyword evidence="7" id="KW-1185">Reference proteome</keyword>